<dbReference type="Proteomes" id="UP000663879">
    <property type="component" value="Unassembled WGS sequence"/>
</dbReference>
<evidence type="ECO:0000313" key="2">
    <source>
        <dbReference type="EMBL" id="CAF0990596.1"/>
    </source>
</evidence>
<dbReference type="OrthoDB" id="6778665at2759"/>
<sequence length="389" mass="44912">MSSTNIIPPPSVVRMTSMDISDHQTNLFLDDERSNNKRVLSTNTTPEKNVNKRTKIHNSVAPIIFFRINEKYFKNSNLLVRDFLSYFEPNEIKVELKITLNGNLIVFPESQESKELIIKRIEIFPECKRLDLSSQEKQRPMLLIKNSCASDISIHEQELAANGIEEKKLLEDRILVINSVRYQVGEIARPPKRCKKCKKFYHTALNCTNEACCGRCGRKDHDDENCPSIKTKEFNCVNCGENHSSYYEGCRDSDNKQITSTGFYRSYSDVANSKNSNNEILEKLNEIQNNLNSKIEKIETKINNIKLETVEEINQIIQTKITEFTRQFILNNSRVLHFTLDMLKILFPNMKKPNKNQIQLLISSYKHHELGNGIDSSALTAYCESLFRS</sequence>
<gene>
    <name evidence="2" type="ORF">OXX778_LOCUS15890</name>
</gene>
<accession>A0A814G1Y6</accession>
<name>A0A814G1Y6_9BILA</name>
<evidence type="ECO:0000256" key="1">
    <source>
        <dbReference type="SAM" id="Coils"/>
    </source>
</evidence>
<organism evidence="2 3">
    <name type="scientific">Brachionus calyciflorus</name>
    <dbReference type="NCBI Taxonomy" id="104777"/>
    <lineage>
        <taxon>Eukaryota</taxon>
        <taxon>Metazoa</taxon>
        <taxon>Spiralia</taxon>
        <taxon>Gnathifera</taxon>
        <taxon>Rotifera</taxon>
        <taxon>Eurotatoria</taxon>
        <taxon>Monogononta</taxon>
        <taxon>Pseudotrocha</taxon>
        <taxon>Ploima</taxon>
        <taxon>Brachionidae</taxon>
        <taxon>Brachionus</taxon>
    </lineage>
</organism>
<evidence type="ECO:0000313" key="3">
    <source>
        <dbReference type="Proteomes" id="UP000663879"/>
    </source>
</evidence>
<dbReference type="AlphaFoldDB" id="A0A814G1Y6"/>
<proteinExistence type="predicted"/>
<comment type="caution">
    <text evidence="2">The sequence shown here is derived from an EMBL/GenBank/DDBJ whole genome shotgun (WGS) entry which is preliminary data.</text>
</comment>
<keyword evidence="1" id="KW-0175">Coiled coil</keyword>
<keyword evidence="3" id="KW-1185">Reference proteome</keyword>
<protein>
    <submittedName>
        <fullName evidence="2">Uncharacterized protein</fullName>
    </submittedName>
</protein>
<reference evidence="2" key="1">
    <citation type="submission" date="2021-02" db="EMBL/GenBank/DDBJ databases">
        <authorList>
            <person name="Nowell W R."/>
        </authorList>
    </citation>
    <scope>NUCLEOTIDE SEQUENCE</scope>
    <source>
        <strain evidence="2">Ploen Becks lab</strain>
    </source>
</reference>
<dbReference type="EMBL" id="CAJNOC010003610">
    <property type="protein sequence ID" value="CAF0990596.1"/>
    <property type="molecule type" value="Genomic_DNA"/>
</dbReference>
<feature type="coiled-coil region" evidence="1">
    <location>
        <begin position="270"/>
        <end position="308"/>
    </location>
</feature>